<keyword evidence="3" id="KW-1185">Reference proteome</keyword>
<gene>
    <name evidence="2" type="ORF">GSCOC_T00022047001</name>
</gene>
<sequence length="70" mass="7955">MKHKVLIMLSFSSLFSSFPDWQCLHHVISSSQDTWFLLNSISLRFSMAYLKEETKGLGVFLAGGVIFQAQ</sequence>
<keyword evidence="1" id="KW-0732">Signal</keyword>
<accession>A0A068TP91</accession>
<dbReference type="Gramene" id="CDO98071">
    <property type="protein sequence ID" value="CDO98071"/>
    <property type="gene ID" value="GSCOC_T00022047001"/>
</dbReference>
<dbReference type="EMBL" id="HG739086">
    <property type="protein sequence ID" value="CDO98071.1"/>
    <property type="molecule type" value="Genomic_DNA"/>
</dbReference>
<dbReference type="AlphaFoldDB" id="A0A068TP91"/>
<name>A0A068TP91_COFCA</name>
<feature type="chain" id="PRO_5001654163" evidence="1">
    <location>
        <begin position="18"/>
        <end position="70"/>
    </location>
</feature>
<proteinExistence type="predicted"/>
<reference evidence="3" key="1">
    <citation type="journal article" date="2014" name="Science">
        <title>The coffee genome provides insight into the convergent evolution of caffeine biosynthesis.</title>
        <authorList>
            <person name="Denoeud F."/>
            <person name="Carretero-Paulet L."/>
            <person name="Dereeper A."/>
            <person name="Droc G."/>
            <person name="Guyot R."/>
            <person name="Pietrella M."/>
            <person name="Zheng C."/>
            <person name="Alberti A."/>
            <person name="Anthony F."/>
            <person name="Aprea G."/>
            <person name="Aury J.M."/>
            <person name="Bento P."/>
            <person name="Bernard M."/>
            <person name="Bocs S."/>
            <person name="Campa C."/>
            <person name="Cenci A."/>
            <person name="Combes M.C."/>
            <person name="Crouzillat D."/>
            <person name="Da Silva C."/>
            <person name="Daddiego L."/>
            <person name="De Bellis F."/>
            <person name="Dussert S."/>
            <person name="Garsmeur O."/>
            <person name="Gayraud T."/>
            <person name="Guignon V."/>
            <person name="Jahn K."/>
            <person name="Jamilloux V."/>
            <person name="Joet T."/>
            <person name="Labadie K."/>
            <person name="Lan T."/>
            <person name="Leclercq J."/>
            <person name="Lepelley M."/>
            <person name="Leroy T."/>
            <person name="Li L.T."/>
            <person name="Librado P."/>
            <person name="Lopez L."/>
            <person name="Munoz A."/>
            <person name="Noel B."/>
            <person name="Pallavicini A."/>
            <person name="Perrotta G."/>
            <person name="Poncet V."/>
            <person name="Pot D."/>
            <person name="Priyono X."/>
            <person name="Rigoreau M."/>
            <person name="Rouard M."/>
            <person name="Rozas J."/>
            <person name="Tranchant-Dubreuil C."/>
            <person name="VanBuren R."/>
            <person name="Zhang Q."/>
            <person name="Andrade A.C."/>
            <person name="Argout X."/>
            <person name="Bertrand B."/>
            <person name="de Kochko A."/>
            <person name="Graziosi G."/>
            <person name="Henry R.J."/>
            <person name="Jayarama X."/>
            <person name="Ming R."/>
            <person name="Nagai C."/>
            <person name="Rounsley S."/>
            <person name="Sankoff D."/>
            <person name="Giuliano G."/>
            <person name="Albert V.A."/>
            <person name="Wincker P."/>
            <person name="Lashermes P."/>
        </authorList>
    </citation>
    <scope>NUCLEOTIDE SEQUENCE [LARGE SCALE GENOMIC DNA]</scope>
    <source>
        <strain evidence="3">cv. DH200-94</strain>
    </source>
</reference>
<evidence type="ECO:0000313" key="3">
    <source>
        <dbReference type="Proteomes" id="UP000295252"/>
    </source>
</evidence>
<evidence type="ECO:0000313" key="2">
    <source>
        <dbReference type="EMBL" id="CDO98071.1"/>
    </source>
</evidence>
<evidence type="ECO:0000256" key="1">
    <source>
        <dbReference type="SAM" id="SignalP"/>
    </source>
</evidence>
<organism evidence="2 3">
    <name type="scientific">Coffea canephora</name>
    <name type="common">Robusta coffee</name>
    <dbReference type="NCBI Taxonomy" id="49390"/>
    <lineage>
        <taxon>Eukaryota</taxon>
        <taxon>Viridiplantae</taxon>
        <taxon>Streptophyta</taxon>
        <taxon>Embryophyta</taxon>
        <taxon>Tracheophyta</taxon>
        <taxon>Spermatophyta</taxon>
        <taxon>Magnoliopsida</taxon>
        <taxon>eudicotyledons</taxon>
        <taxon>Gunneridae</taxon>
        <taxon>Pentapetalae</taxon>
        <taxon>asterids</taxon>
        <taxon>lamiids</taxon>
        <taxon>Gentianales</taxon>
        <taxon>Rubiaceae</taxon>
        <taxon>Ixoroideae</taxon>
        <taxon>Gardenieae complex</taxon>
        <taxon>Bertiereae - Coffeeae clade</taxon>
        <taxon>Coffeeae</taxon>
        <taxon>Coffea</taxon>
    </lineage>
</organism>
<dbReference type="InParanoid" id="A0A068TP91"/>
<protein>
    <submittedName>
        <fullName evidence="2">Uncharacterized protein</fullName>
    </submittedName>
</protein>
<dbReference type="Proteomes" id="UP000295252">
    <property type="component" value="Chromosome VI"/>
</dbReference>
<feature type="signal peptide" evidence="1">
    <location>
        <begin position="1"/>
        <end position="17"/>
    </location>
</feature>